<keyword evidence="2" id="KW-0862">Zinc</keyword>
<dbReference type="AlphaFoldDB" id="A0A7K1YC71"/>
<dbReference type="InterPro" id="IPR000330">
    <property type="entry name" value="SNF2_N"/>
</dbReference>
<sequence>MANKNKSKTTLRDSSSPYRLSLDEKTHLPPLSEITSSDDEDANKSRYLHYRPSDFKRGTLFVDVHLSQETQQIKISINPDFLMVSCDCNSKVQKLCRHLFRVFSDLLKEEKYNFFKRYTEFPYSDYDFFDKYLKLDHKYWRHTEAIPKTEFGKIYKFEDSIKSENILPLSVSIPPPYREESAEANSIIFVMSGIRYVAEIPFLIPCISKFNVRTGKVLNFIEFKHPGDLSTGKNLVQKALNAFSEDFNQLLGFNKKPSEHRETENISQTRLIAFNYWKCLVPILAETGDVFYYSGFERKVDLKGKPKKSYMEKIDFSIERTKISFTLEQHDGYFKLLCHAQILDRNVKINSVYPYSSPFFFTLHDNTNLYYQFRSLEEGNIISEFHRANYCFTIQSQDLEEFNKDILAPIAVDYPVAYKFLSFPKEIQLNIVEKRIVLEDHGHYVSFNLLALYDNGALFSVLTNGSANLIYKFETIQIQHRDKLNEELFKESFVKLHPSFKIQINDNALFLSKESLLDEQWLAKCQYLMSDVTFVGIESIIDLNLHLGEPIIKTDVHQGADWFDVSVSVKFGEELMTPEDIHNALKKRSPVTKLKNGKIAYLPDSFFNRLSKPFRHGTLTEKGVKIPRQQYTLIDKLYDKLAKPNLAKSLLETTQLFLNIDDAPLIEVPNNVNAILRGYQKIGFTWMANLSIHKWGGLLADDMGLGKTLQVLTLLQYIKNNAQIFFPHLLLAPTSLLFNWKEEAEKFCPELNVLFFHGFSREKNPEELNKYDLIITSYGTSSVDIEFLMTMHFHYLILDEAQAIKNPYSQRYKTTMLIPAENRIALTGTPIENSTTDLYAIMNFINPGFFGTLKMFKENLLPIDNNDNQERNDTIAELIRPFILRRTKKQVAKDLPPKTEMILWCEMESEQRRIYDDYRKLFKKNLVERIDSEGLERSKFYVLEGLMKLRQICNSPLLMKNAPQFHTTSCKIKALMDHISENSLEHKLLVFSQFTSMLSLVRNQLEQQSISYCYLDGKTTPLNRKKEVDTFQNDQSIKIFLISLKAGGAGLNLTTADYVYLLDPWWNPAKEDQAIDRCYRIGQDKHVMAYKVICKDTLEERILDMQQRKKRLAEEIIPTDESILRTMGKEEILGLLD</sequence>
<gene>
    <name evidence="7" type="ORF">GS399_13695</name>
</gene>
<keyword evidence="2" id="KW-0863">Zinc-finger</keyword>
<dbReference type="InterPro" id="IPR001650">
    <property type="entry name" value="Helicase_C-like"/>
</dbReference>
<evidence type="ECO:0000313" key="7">
    <source>
        <dbReference type="EMBL" id="MXV52030.1"/>
    </source>
</evidence>
<dbReference type="Pfam" id="PF00176">
    <property type="entry name" value="SNF2-rel_dom"/>
    <property type="match status" value="1"/>
</dbReference>
<dbReference type="EMBL" id="WVHT01000006">
    <property type="protein sequence ID" value="MXV52030.1"/>
    <property type="molecule type" value="Genomic_DNA"/>
</dbReference>
<dbReference type="PANTHER" id="PTHR10799">
    <property type="entry name" value="SNF2/RAD54 HELICASE FAMILY"/>
    <property type="match status" value="1"/>
</dbReference>
<dbReference type="GO" id="GO:0005524">
    <property type="term" value="F:ATP binding"/>
    <property type="evidence" value="ECO:0007669"/>
    <property type="project" value="InterPro"/>
</dbReference>
<evidence type="ECO:0008006" key="9">
    <source>
        <dbReference type="Google" id="ProtNLM"/>
    </source>
</evidence>
<dbReference type="InterPro" id="IPR049730">
    <property type="entry name" value="SNF2/RAD54-like_C"/>
</dbReference>
<protein>
    <recommendedName>
        <fullName evidence="9">ATP-dependent helicase</fullName>
    </recommendedName>
</protein>
<reference evidence="7 8" key="1">
    <citation type="submission" date="2019-11" db="EMBL/GenBank/DDBJ databases">
        <title>Pedobacter sp. HMF7647 Genome sequencing and assembly.</title>
        <authorList>
            <person name="Kang H."/>
            <person name="Kim H."/>
            <person name="Joh K."/>
        </authorList>
    </citation>
    <scope>NUCLEOTIDE SEQUENCE [LARGE SCALE GENOMIC DNA]</scope>
    <source>
        <strain evidence="7 8">HMF7647</strain>
    </source>
</reference>
<evidence type="ECO:0000259" key="6">
    <source>
        <dbReference type="PROSITE" id="PS51194"/>
    </source>
</evidence>
<evidence type="ECO:0000256" key="1">
    <source>
        <dbReference type="ARBA" id="ARBA00022801"/>
    </source>
</evidence>
<evidence type="ECO:0000256" key="2">
    <source>
        <dbReference type="PROSITE-ProRule" id="PRU00325"/>
    </source>
</evidence>
<dbReference type="InterPro" id="IPR014001">
    <property type="entry name" value="Helicase_ATP-bd"/>
</dbReference>
<feature type="domain" description="Helicase C-terminal" evidence="6">
    <location>
        <begin position="971"/>
        <end position="1124"/>
    </location>
</feature>
<dbReference type="Proteomes" id="UP000466586">
    <property type="component" value="Unassembled WGS sequence"/>
</dbReference>
<keyword evidence="2" id="KW-0479">Metal-binding</keyword>
<dbReference type="SMART" id="SM00490">
    <property type="entry name" value="HELICc"/>
    <property type="match status" value="1"/>
</dbReference>
<name>A0A7K1YC71_9SPHI</name>
<dbReference type="SMART" id="SM00487">
    <property type="entry name" value="DEXDc"/>
    <property type="match status" value="1"/>
</dbReference>
<dbReference type="Pfam" id="PF00271">
    <property type="entry name" value="Helicase_C"/>
    <property type="match status" value="1"/>
</dbReference>
<keyword evidence="8" id="KW-1185">Reference proteome</keyword>
<dbReference type="InterPro" id="IPR007527">
    <property type="entry name" value="Znf_SWIM"/>
</dbReference>
<dbReference type="InterPro" id="IPR038718">
    <property type="entry name" value="SNF2-like_sf"/>
</dbReference>
<evidence type="ECO:0000259" key="5">
    <source>
        <dbReference type="PROSITE" id="PS51192"/>
    </source>
</evidence>
<dbReference type="Gene3D" id="3.40.50.300">
    <property type="entry name" value="P-loop containing nucleotide triphosphate hydrolases"/>
    <property type="match status" value="1"/>
</dbReference>
<dbReference type="CDD" id="cd18793">
    <property type="entry name" value="SF2_C_SNF"/>
    <property type="match status" value="1"/>
</dbReference>
<evidence type="ECO:0000256" key="3">
    <source>
        <dbReference type="SAM" id="MobiDB-lite"/>
    </source>
</evidence>
<organism evidence="7 8">
    <name type="scientific">Hufsiella arboris</name>
    <dbReference type="NCBI Taxonomy" id="2695275"/>
    <lineage>
        <taxon>Bacteria</taxon>
        <taxon>Pseudomonadati</taxon>
        <taxon>Bacteroidota</taxon>
        <taxon>Sphingobacteriia</taxon>
        <taxon>Sphingobacteriales</taxon>
        <taxon>Sphingobacteriaceae</taxon>
        <taxon>Hufsiella</taxon>
    </lineage>
</organism>
<feature type="domain" description="SWIM-type" evidence="4">
    <location>
        <begin position="71"/>
        <end position="107"/>
    </location>
</feature>
<accession>A0A7K1YC71</accession>
<dbReference type="InterPro" id="IPR027417">
    <property type="entry name" value="P-loop_NTPase"/>
</dbReference>
<proteinExistence type="predicted"/>
<keyword evidence="1" id="KW-0378">Hydrolase</keyword>
<dbReference type="Gene3D" id="3.40.50.10810">
    <property type="entry name" value="Tandem AAA-ATPase domain"/>
    <property type="match status" value="1"/>
</dbReference>
<dbReference type="PROSITE" id="PS51194">
    <property type="entry name" value="HELICASE_CTER"/>
    <property type="match status" value="1"/>
</dbReference>
<dbReference type="RefSeq" id="WP_160845213.1">
    <property type="nucleotide sequence ID" value="NZ_WVHT01000006.1"/>
</dbReference>
<comment type="caution">
    <text evidence="7">The sequence shown here is derived from an EMBL/GenBank/DDBJ whole genome shotgun (WGS) entry which is preliminary data.</text>
</comment>
<feature type="region of interest" description="Disordered" evidence="3">
    <location>
        <begin position="1"/>
        <end position="40"/>
    </location>
</feature>
<feature type="domain" description="Helicase ATP-binding" evidence="5">
    <location>
        <begin position="688"/>
        <end position="848"/>
    </location>
</feature>
<dbReference type="PROSITE" id="PS50966">
    <property type="entry name" value="ZF_SWIM"/>
    <property type="match status" value="1"/>
</dbReference>
<dbReference type="GO" id="GO:0008270">
    <property type="term" value="F:zinc ion binding"/>
    <property type="evidence" value="ECO:0007669"/>
    <property type="project" value="UniProtKB-KW"/>
</dbReference>
<dbReference type="PROSITE" id="PS51192">
    <property type="entry name" value="HELICASE_ATP_BIND_1"/>
    <property type="match status" value="1"/>
</dbReference>
<evidence type="ECO:0000259" key="4">
    <source>
        <dbReference type="PROSITE" id="PS50966"/>
    </source>
</evidence>
<dbReference type="GO" id="GO:0016787">
    <property type="term" value="F:hydrolase activity"/>
    <property type="evidence" value="ECO:0007669"/>
    <property type="project" value="UniProtKB-KW"/>
</dbReference>
<evidence type="ECO:0000313" key="8">
    <source>
        <dbReference type="Proteomes" id="UP000466586"/>
    </source>
</evidence>
<dbReference type="SUPFAM" id="SSF52540">
    <property type="entry name" value="P-loop containing nucleoside triphosphate hydrolases"/>
    <property type="match status" value="2"/>
</dbReference>